<feature type="transmembrane region" description="Helical" evidence="2">
    <location>
        <begin position="6"/>
        <end position="30"/>
    </location>
</feature>
<feature type="compositionally biased region" description="Low complexity" evidence="1">
    <location>
        <begin position="581"/>
        <end position="599"/>
    </location>
</feature>
<feature type="region of interest" description="Disordered" evidence="1">
    <location>
        <begin position="210"/>
        <end position="241"/>
    </location>
</feature>
<feature type="compositionally biased region" description="Basic and acidic residues" evidence="1">
    <location>
        <begin position="156"/>
        <end position="167"/>
    </location>
</feature>
<feature type="compositionally biased region" description="Polar residues" evidence="1">
    <location>
        <begin position="522"/>
        <end position="531"/>
    </location>
</feature>
<evidence type="ECO:0000313" key="3">
    <source>
        <dbReference type="EMBL" id="OAX83557.1"/>
    </source>
</evidence>
<keyword evidence="2" id="KW-0472">Membrane</keyword>
<evidence type="ECO:0000256" key="1">
    <source>
        <dbReference type="SAM" id="MobiDB-lite"/>
    </source>
</evidence>
<comment type="caution">
    <text evidence="3">The sequence shown here is derived from an EMBL/GenBank/DDBJ whole genome shotgun (WGS) entry which is preliminary data.</text>
</comment>
<feature type="compositionally biased region" description="Polar residues" evidence="1">
    <location>
        <begin position="560"/>
        <end position="572"/>
    </location>
</feature>
<proteinExistence type="predicted"/>
<feature type="compositionally biased region" description="Basic and acidic residues" evidence="1">
    <location>
        <begin position="668"/>
        <end position="678"/>
    </location>
</feature>
<feature type="region of interest" description="Disordered" evidence="1">
    <location>
        <begin position="402"/>
        <end position="649"/>
    </location>
</feature>
<organism evidence="3 4">
    <name type="scientific">Emergomyces africanus</name>
    <dbReference type="NCBI Taxonomy" id="1955775"/>
    <lineage>
        <taxon>Eukaryota</taxon>
        <taxon>Fungi</taxon>
        <taxon>Dikarya</taxon>
        <taxon>Ascomycota</taxon>
        <taxon>Pezizomycotina</taxon>
        <taxon>Eurotiomycetes</taxon>
        <taxon>Eurotiomycetidae</taxon>
        <taxon>Onygenales</taxon>
        <taxon>Ajellomycetaceae</taxon>
        <taxon>Emergomyces</taxon>
    </lineage>
</organism>
<feature type="region of interest" description="Disordered" evidence="1">
    <location>
        <begin position="156"/>
        <end position="187"/>
    </location>
</feature>
<feature type="region of interest" description="Disordered" evidence="1">
    <location>
        <begin position="668"/>
        <end position="817"/>
    </location>
</feature>
<name>A0A1B7P3V9_9EURO</name>
<gene>
    <name evidence="3" type="ORF">ACJ72_02069</name>
</gene>
<feature type="region of interest" description="Disordered" evidence="1">
    <location>
        <begin position="103"/>
        <end position="128"/>
    </location>
</feature>
<dbReference type="Proteomes" id="UP000091918">
    <property type="component" value="Unassembled WGS sequence"/>
</dbReference>
<dbReference type="AlphaFoldDB" id="A0A1B7P3V9"/>
<protein>
    <submittedName>
        <fullName evidence="3">Uncharacterized protein</fullName>
    </submittedName>
</protein>
<feature type="compositionally biased region" description="Basic residues" evidence="1">
    <location>
        <begin position="109"/>
        <end position="118"/>
    </location>
</feature>
<keyword evidence="2" id="KW-0812">Transmembrane</keyword>
<keyword evidence="2" id="KW-1133">Transmembrane helix</keyword>
<feature type="compositionally biased region" description="Low complexity" evidence="1">
    <location>
        <begin position="616"/>
        <end position="649"/>
    </location>
</feature>
<evidence type="ECO:0000256" key="2">
    <source>
        <dbReference type="SAM" id="Phobius"/>
    </source>
</evidence>
<feature type="compositionally biased region" description="Pro residues" evidence="1">
    <location>
        <begin position="226"/>
        <end position="236"/>
    </location>
</feature>
<keyword evidence="4" id="KW-1185">Reference proteome</keyword>
<feature type="region of interest" description="Disordered" evidence="1">
    <location>
        <begin position="306"/>
        <end position="339"/>
    </location>
</feature>
<reference evidence="3 4" key="1">
    <citation type="submission" date="2015-07" db="EMBL/GenBank/DDBJ databases">
        <title>Emmonsia species relationships and genome sequence.</title>
        <authorList>
            <person name="Cuomo C.A."/>
            <person name="Schwartz I.S."/>
            <person name="Kenyon C."/>
            <person name="de Hoog G.S."/>
            <person name="Govender N.P."/>
            <person name="Botha A."/>
            <person name="Moreno L."/>
            <person name="de Vries M."/>
            <person name="Munoz J.F."/>
            <person name="Stielow J.B."/>
        </authorList>
    </citation>
    <scope>NUCLEOTIDE SEQUENCE [LARGE SCALE GENOMIC DNA]</scope>
    <source>
        <strain evidence="3 4">CBS 136260</strain>
    </source>
</reference>
<feature type="compositionally biased region" description="Low complexity" evidence="1">
    <location>
        <begin position="312"/>
        <end position="324"/>
    </location>
</feature>
<feature type="compositionally biased region" description="Polar residues" evidence="1">
    <location>
        <begin position="798"/>
        <end position="810"/>
    </location>
</feature>
<evidence type="ECO:0000313" key="4">
    <source>
        <dbReference type="Proteomes" id="UP000091918"/>
    </source>
</evidence>
<feature type="compositionally biased region" description="Polar residues" evidence="1">
    <location>
        <begin position="500"/>
        <end position="511"/>
    </location>
</feature>
<dbReference type="EMBL" id="LGUA01000161">
    <property type="protein sequence ID" value="OAX83557.1"/>
    <property type="molecule type" value="Genomic_DNA"/>
</dbReference>
<feature type="compositionally biased region" description="Polar residues" evidence="1">
    <location>
        <begin position="408"/>
        <end position="418"/>
    </location>
</feature>
<dbReference type="OrthoDB" id="4185794at2759"/>
<sequence length="859" mass="92568">MAPLSDVVLISVVCAVTVFLSVLLVTVLCLRYRRKNILHSNGPNSDLYPQSRGIFHSPFHFPQVGMRQWSAISSTENIHGHTSPDITELPPCHVAERRFSRMSTLSTRNSRRLQKKSSRNIPLEPLASPRSCASPSCVEIMDSIPSHIAELRADCTPKMKQPPPHDDNADEDAGGRISSWPPATRKGSYYDITATMRGGQDPKLAQRRSDGILGQVPGSPPRHEVPPLPALRPPGAPRMTRHDSMLLSNKSLDTAGSSILDDPPGDNLNDSVDLEAASDSTLASHERCSSAGGWWLRTSTRSGLVSPIPQTSSSGPYSAASSRSNQLSEERGSPRRSASVMYYPERSSQIWEVQPPTASFRQLNVPPCGVSRSLTSGPWIPRNIRGQMSQRPPIYELNSCSRAECDRSSGQGQPSSTILMPVTENGKNRGNRPLSNANERPSKRAHGSSSSLGSNFAKASIDEQKKGHQRRKSVRLSTIILHPISASLSPTIEEPEDSSCKSSPPATTVTPIRQDKEIAELPSTTEASHQNPFDRSEQNLGNDEYGESTPTPTERGPATNMLSLTGPSSVPKSSPAPINERPNIPRRSSLRRNSSTSIRSQHHAQFEPRCSPPAAPAALATTPTGQQYASTKSTPSTPSALTTATNSLSGFPGLESYANIIAKMDNEARNRTSGDRPARNAFALRENSPLMEPETEELSATKSRPLPILPLPKLSQPPSRSRPPKFRAALSTINSVSNIPIDDDSDRDDRDGCGSNGEENDGGIIIACGKSDAGTPTPTPPSPSPQHQQLGNGGVAGSSIQQQEITATPTDKQDKIPAWRLDSTPFKAGWTGAGGAETLTSSIVRTPGSMYDQFGFLKE</sequence>
<accession>A0A1B7P3V9</accession>